<dbReference type="PATRIC" id="fig|36849.3.peg.618"/>
<dbReference type="SUPFAM" id="SSF50939">
    <property type="entry name" value="Sialidases"/>
    <property type="match status" value="1"/>
</dbReference>
<keyword evidence="4" id="KW-1185">Reference proteome</keyword>
<feature type="signal peptide" evidence="2">
    <location>
        <begin position="1"/>
        <end position="35"/>
    </location>
</feature>
<dbReference type="InterPro" id="IPR036278">
    <property type="entry name" value="Sialidase_sf"/>
</dbReference>
<dbReference type="AlphaFoldDB" id="A0A0P8X4Z8"/>
<gene>
    <name evidence="3" type="ORF">OXPF_05800</name>
</gene>
<dbReference type="InterPro" id="IPR015943">
    <property type="entry name" value="WD40/YVTN_repeat-like_dom_sf"/>
</dbReference>
<name>A0A0P8X4Z8_9CLOT</name>
<dbReference type="RefSeq" id="WP_152967683.1">
    <property type="nucleotide sequence ID" value="NZ_LKET01000017.1"/>
</dbReference>
<organism evidence="3 4">
    <name type="scientific">Oxobacter pfennigii</name>
    <dbReference type="NCBI Taxonomy" id="36849"/>
    <lineage>
        <taxon>Bacteria</taxon>
        <taxon>Bacillati</taxon>
        <taxon>Bacillota</taxon>
        <taxon>Clostridia</taxon>
        <taxon>Eubacteriales</taxon>
        <taxon>Clostridiaceae</taxon>
        <taxon>Oxobacter</taxon>
    </lineage>
</organism>
<reference evidence="3 4" key="1">
    <citation type="submission" date="2015-09" db="EMBL/GenBank/DDBJ databases">
        <title>Genome sequence of Oxobacter pfennigii DSM 3222.</title>
        <authorList>
            <person name="Poehlein A."/>
            <person name="Bengelsdorf F.R."/>
            <person name="Schiel-Bengelsdorf B."/>
            <person name="Duerre P."/>
            <person name="Daniel R."/>
        </authorList>
    </citation>
    <scope>NUCLEOTIDE SEQUENCE [LARGE SCALE GENOMIC DNA]</scope>
    <source>
        <strain evidence="3 4">DSM 3222</strain>
    </source>
</reference>
<dbReference type="Proteomes" id="UP000050326">
    <property type="component" value="Unassembled WGS sequence"/>
</dbReference>
<comment type="caution">
    <text evidence="3">The sequence shown here is derived from an EMBL/GenBank/DDBJ whole genome shotgun (WGS) entry which is preliminary data.</text>
</comment>
<evidence type="ECO:0000313" key="3">
    <source>
        <dbReference type="EMBL" id="KPU45855.1"/>
    </source>
</evidence>
<accession>A0A0P8X4Z8</accession>
<evidence type="ECO:0000256" key="1">
    <source>
        <dbReference type="SAM" id="MobiDB-lite"/>
    </source>
</evidence>
<dbReference type="Gene3D" id="2.130.10.10">
    <property type="entry name" value="YVTN repeat-like/Quinoprotein amine dehydrogenase"/>
    <property type="match status" value="1"/>
</dbReference>
<evidence type="ECO:0000313" key="4">
    <source>
        <dbReference type="Proteomes" id="UP000050326"/>
    </source>
</evidence>
<evidence type="ECO:0000256" key="2">
    <source>
        <dbReference type="SAM" id="SignalP"/>
    </source>
</evidence>
<feature type="region of interest" description="Disordered" evidence="1">
    <location>
        <begin position="79"/>
        <end position="110"/>
    </location>
</feature>
<keyword evidence="2" id="KW-0732">Signal</keyword>
<dbReference type="CDD" id="cd15482">
    <property type="entry name" value="Sialidase_non-viral"/>
    <property type="match status" value="1"/>
</dbReference>
<dbReference type="Pfam" id="PF02012">
    <property type="entry name" value="BNR"/>
    <property type="match status" value="3"/>
</dbReference>
<dbReference type="OrthoDB" id="9812814at2"/>
<dbReference type="InterPro" id="IPR002860">
    <property type="entry name" value="BNR_rpt"/>
</dbReference>
<feature type="chain" id="PRO_5006153751" evidence="2">
    <location>
        <begin position="36"/>
        <end position="152"/>
    </location>
</feature>
<dbReference type="EMBL" id="LKET01000017">
    <property type="protein sequence ID" value="KPU45855.1"/>
    <property type="molecule type" value="Genomic_DNA"/>
</dbReference>
<proteinExistence type="predicted"/>
<sequence>MKAKLLGTLRTGKNITICAALVLTLGTTTTLAANAATGGKLGELFKLDNGTASYSTDGGQTWNEGTPTGSDLRYSLDGGQTWNDGLPPAGSDDQSLVAYGTPPAEGDANSLITKNENGVISYSSDGGKTWSSTAPSGFNVTVNPDCSVSVGR</sequence>
<protein>
    <submittedName>
        <fullName evidence="3">BNR/Asp-box repeat protein</fullName>
    </submittedName>
</protein>